<accession>A0ABV0BXH3</accession>
<keyword evidence="2" id="KW-0521">NADP</keyword>
<comment type="pathway">
    <text evidence="1">Cofactor biosynthesis; riboflavin biosynthesis.</text>
</comment>
<dbReference type="RefSeq" id="WP_346581970.1">
    <property type="nucleotide sequence ID" value="NZ_JBDJNQ010000009.1"/>
</dbReference>
<dbReference type="InterPro" id="IPR050765">
    <property type="entry name" value="Riboflavin_Biosynth_HTPR"/>
</dbReference>
<dbReference type="Proteomes" id="UP001409291">
    <property type="component" value="Unassembled WGS sequence"/>
</dbReference>
<comment type="caution">
    <text evidence="5">The sequence shown here is derived from an EMBL/GenBank/DDBJ whole genome shotgun (WGS) entry which is preliminary data.</text>
</comment>
<dbReference type="PANTHER" id="PTHR38011">
    <property type="entry name" value="DIHYDROFOLATE REDUCTASE FAMILY PROTEIN (AFU_ORTHOLOGUE AFUA_8G06820)"/>
    <property type="match status" value="1"/>
</dbReference>
<keyword evidence="6" id="KW-1185">Reference proteome</keyword>
<evidence type="ECO:0000313" key="5">
    <source>
        <dbReference type="EMBL" id="MEN5379197.1"/>
    </source>
</evidence>
<dbReference type="EMBL" id="JBDJNQ010000009">
    <property type="protein sequence ID" value="MEN5379197.1"/>
    <property type="molecule type" value="Genomic_DNA"/>
</dbReference>
<dbReference type="PANTHER" id="PTHR38011:SF7">
    <property type="entry name" value="2,5-DIAMINO-6-RIBOSYLAMINO-4(3H)-PYRIMIDINONE 5'-PHOSPHATE REDUCTASE"/>
    <property type="match status" value="1"/>
</dbReference>
<protein>
    <submittedName>
        <fullName evidence="5">Dihydrofolate reductase family protein</fullName>
    </submittedName>
</protein>
<evidence type="ECO:0000256" key="1">
    <source>
        <dbReference type="ARBA" id="ARBA00005104"/>
    </source>
</evidence>
<sequence length="237" mass="26368">MKLKITCHMMSSVDGRLIPGRFSEPFNGKSINDYGNYYFELSKKFESDGILIGRNTLQEYFIPDLFKNNNDPATQNFQTHVAQKLGKNTTVVLDALGKTSYENKNGYDATIITILSEQVSDAYLQHLHNHQISYIFAGTDGQDLALAVAKLQEEFGIKHLLLEGGGIINGAFLKAGLISDLSLMIYPGIDGLKGSPSIFDYIGSENEIPSSGQTLEYISTEILQDGIVWINYKFHKK</sequence>
<evidence type="ECO:0000256" key="3">
    <source>
        <dbReference type="ARBA" id="ARBA00023002"/>
    </source>
</evidence>
<feature type="domain" description="Bacterial bifunctional deaminase-reductase C-terminal" evidence="4">
    <location>
        <begin position="4"/>
        <end position="216"/>
    </location>
</feature>
<evidence type="ECO:0000313" key="6">
    <source>
        <dbReference type="Proteomes" id="UP001409291"/>
    </source>
</evidence>
<dbReference type="SUPFAM" id="SSF53597">
    <property type="entry name" value="Dihydrofolate reductase-like"/>
    <property type="match status" value="1"/>
</dbReference>
<reference evidence="5 6" key="1">
    <citation type="submission" date="2024-04" db="EMBL/GenBank/DDBJ databases">
        <title>WGS of bacteria from Torrens River.</title>
        <authorList>
            <person name="Wyrsch E.R."/>
            <person name="Drigo B."/>
        </authorList>
    </citation>
    <scope>NUCLEOTIDE SEQUENCE [LARGE SCALE GENOMIC DNA]</scope>
    <source>
        <strain evidence="5 6">TWI391</strain>
    </source>
</reference>
<name>A0ABV0BXH3_9SPHI</name>
<organism evidence="5 6">
    <name type="scientific">Sphingobacterium kitahiroshimense</name>
    <dbReference type="NCBI Taxonomy" id="470446"/>
    <lineage>
        <taxon>Bacteria</taxon>
        <taxon>Pseudomonadati</taxon>
        <taxon>Bacteroidota</taxon>
        <taxon>Sphingobacteriia</taxon>
        <taxon>Sphingobacteriales</taxon>
        <taxon>Sphingobacteriaceae</taxon>
        <taxon>Sphingobacterium</taxon>
    </lineage>
</organism>
<evidence type="ECO:0000259" key="4">
    <source>
        <dbReference type="Pfam" id="PF01872"/>
    </source>
</evidence>
<dbReference type="Pfam" id="PF01872">
    <property type="entry name" value="RibD_C"/>
    <property type="match status" value="1"/>
</dbReference>
<evidence type="ECO:0000256" key="2">
    <source>
        <dbReference type="ARBA" id="ARBA00022857"/>
    </source>
</evidence>
<gene>
    <name evidence="5" type="ORF">ABE541_18175</name>
</gene>
<proteinExistence type="predicted"/>
<dbReference type="InterPro" id="IPR024072">
    <property type="entry name" value="DHFR-like_dom_sf"/>
</dbReference>
<keyword evidence="3" id="KW-0560">Oxidoreductase</keyword>
<dbReference type="InterPro" id="IPR002734">
    <property type="entry name" value="RibDG_C"/>
</dbReference>
<dbReference type="Gene3D" id="3.40.430.10">
    <property type="entry name" value="Dihydrofolate Reductase, subunit A"/>
    <property type="match status" value="1"/>
</dbReference>